<reference evidence="2 3" key="1">
    <citation type="submission" date="2018-11" db="EMBL/GenBank/DDBJ databases">
        <title>Sequencing the genomes of 1000 actinobacteria strains.</title>
        <authorList>
            <person name="Klenk H.-P."/>
        </authorList>
    </citation>
    <scope>NUCLEOTIDE SEQUENCE [LARGE SCALE GENOMIC DNA]</scope>
    <source>
        <strain evidence="2 3">DSM 44231</strain>
    </source>
</reference>
<feature type="transmembrane region" description="Helical" evidence="1">
    <location>
        <begin position="166"/>
        <end position="185"/>
    </location>
</feature>
<keyword evidence="1" id="KW-0812">Transmembrane</keyword>
<evidence type="ECO:0000256" key="1">
    <source>
        <dbReference type="SAM" id="Phobius"/>
    </source>
</evidence>
<feature type="transmembrane region" description="Helical" evidence="1">
    <location>
        <begin position="135"/>
        <end position="154"/>
    </location>
</feature>
<evidence type="ECO:0008006" key="4">
    <source>
        <dbReference type="Google" id="ProtNLM"/>
    </source>
</evidence>
<dbReference type="Proteomes" id="UP000268727">
    <property type="component" value="Unassembled WGS sequence"/>
</dbReference>
<gene>
    <name evidence="2" type="ORF">EDD40_5811</name>
</gene>
<protein>
    <recommendedName>
        <fullName evidence="4">DUF4386 family protein</fullName>
    </recommendedName>
</protein>
<feature type="transmembrane region" description="Helical" evidence="1">
    <location>
        <begin position="12"/>
        <end position="37"/>
    </location>
</feature>
<organism evidence="2 3">
    <name type="scientific">Saccharothrix texasensis</name>
    <dbReference type="NCBI Taxonomy" id="103734"/>
    <lineage>
        <taxon>Bacteria</taxon>
        <taxon>Bacillati</taxon>
        <taxon>Actinomycetota</taxon>
        <taxon>Actinomycetes</taxon>
        <taxon>Pseudonocardiales</taxon>
        <taxon>Pseudonocardiaceae</taxon>
        <taxon>Saccharothrix</taxon>
    </lineage>
</organism>
<feature type="transmembrane region" description="Helical" evidence="1">
    <location>
        <begin position="57"/>
        <end position="84"/>
    </location>
</feature>
<evidence type="ECO:0000313" key="3">
    <source>
        <dbReference type="Proteomes" id="UP000268727"/>
    </source>
</evidence>
<dbReference type="EMBL" id="RJKM01000001">
    <property type="protein sequence ID" value="ROP40402.1"/>
    <property type="molecule type" value="Genomic_DNA"/>
</dbReference>
<keyword evidence="1" id="KW-0472">Membrane</keyword>
<dbReference type="AlphaFoldDB" id="A0A3N1HDM9"/>
<comment type="caution">
    <text evidence="2">The sequence shown here is derived from an EMBL/GenBank/DDBJ whole genome shotgun (WGS) entry which is preliminary data.</text>
</comment>
<keyword evidence="3" id="KW-1185">Reference proteome</keyword>
<evidence type="ECO:0000313" key="2">
    <source>
        <dbReference type="EMBL" id="ROP40402.1"/>
    </source>
</evidence>
<feature type="transmembrane region" description="Helical" evidence="1">
    <location>
        <begin position="96"/>
        <end position="115"/>
    </location>
</feature>
<sequence>MVAPGPTSPFLRIAGFAGLGFATLIVLANVIMVPTGLPTTGADTAEVIAYFSANRGAVGVASALTPAAWASSTVFAAGAVAALWRSDRERGEAWSLVGFAGVLLQNGAFAAVTALRLAAADDPTGALWSLHDALFTLNGVFLASALVGLSLSGRHAGLIPAWHARLGYSSAVLLGTSATLTPLVIARPGVLGLLGLVGWLLWVAWLVVCSAALIRCAPGAGRATGE</sequence>
<keyword evidence="1" id="KW-1133">Transmembrane helix</keyword>
<proteinExistence type="predicted"/>
<feature type="transmembrane region" description="Helical" evidence="1">
    <location>
        <begin position="191"/>
        <end position="214"/>
    </location>
</feature>
<accession>A0A3N1HDM9</accession>
<dbReference type="RefSeq" id="WP_211348248.1">
    <property type="nucleotide sequence ID" value="NZ_RJKM01000001.1"/>
</dbReference>
<name>A0A3N1HDM9_9PSEU</name>